<dbReference type="PATRIC" id="fig|562.7430.peg.348"/>
<dbReference type="SUPFAM" id="SSF53448">
    <property type="entry name" value="Nucleotide-diphospho-sugar transferases"/>
    <property type="match status" value="1"/>
</dbReference>
<dbReference type="CDD" id="cd00761">
    <property type="entry name" value="Glyco_tranf_GTA_type"/>
    <property type="match status" value="1"/>
</dbReference>
<reference evidence="6 11" key="3">
    <citation type="submission" date="2019-09" db="EMBL/GenBank/DDBJ databases">
        <authorList>
            <consortium name="NARMS: The National Antimicrobial Resistance Monitoring System"/>
        </authorList>
    </citation>
    <scope>NUCLEOTIDE SEQUENCE [LARGE SCALE GENOMIC DNA]</scope>
    <source>
        <strain evidence="6 11">FSIS11923834</strain>
    </source>
</reference>
<keyword evidence="2" id="KW-0328">Glycosyltransferase</keyword>
<evidence type="ECO:0000259" key="4">
    <source>
        <dbReference type="Pfam" id="PF00535"/>
    </source>
</evidence>
<name>A0A0B5CRC7_ECOLX</name>
<dbReference type="InterPro" id="IPR029044">
    <property type="entry name" value="Nucleotide-diphossugar_trans"/>
</dbReference>
<dbReference type="Proteomes" id="UP000300926">
    <property type="component" value="Unassembled WGS sequence"/>
</dbReference>
<dbReference type="GO" id="GO:0016757">
    <property type="term" value="F:glycosyltransferase activity"/>
    <property type="evidence" value="ECO:0007669"/>
    <property type="project" value="UniProtKB-KW"/>
</dbReference>
<sequence length="290" mass="33203">MNISVIICCYNSENRIVNTLFHLSQCVSLSKGLIDEIILVDNNSSDETVKTAEDFWRNTGEEQIFKIVFESIPGLVHARRRGLDESKNEIVVFCDDDNWLVPSYFTKLEKYFENKQVGAVGGRGIPIANTVIPEWFFENLDAYACSAQTSNMLYGASLAIRSSILKKFYTDALSVKLKGRTKDSLDSGEDNLLCNFVKKQGYTLIPDNTPFCHFMESKRLDVDYLYKLAESFGKATASMKNNSFTTDYVYLTAKMLLAISRIFSKKNKKIYLKREISFLRGYLRFRKESK</sequence>
<evidence type="ECO:0000256" key="3">
    <source>
        <dbReference type="ARBA" id="ARBA00022679"/>
    </source>
</evidence>
<accession>A0A0B5CRC7</accession>
<dbReference type="AlphaFoldDB" id="A0A0B5CRC7"/>
<dbReference type="InterPro" id="IPR001173">
    <property type="entry name" value="Glyco_trans_2-like"/>
</dbReference>
<gene>
    <name evidence="5" type="primary">epsH</name>
    <name evidence="7" type="ORF">ExPECSC038_00703</name>
    <name evidence="6" type="ORF">F7N46_26435</name>
    <name evidence="8" type="ORF">G3W53_28680</name>
</gene>
<evidence type="ECO:0000313" key="11">
    <source>
        <dbReference type="Proteomes" id="UP000533482"/>
    </source>
</evidence>
<reference evidence="8 10" key="4">
    <citation type="submission" date="2020-02" db="EMBL/GenBank/DDBJ databases">
        <authorList>
            <person name="Subbiah M."/>
            <person name="Call D."/>
        </authorList>
    </citation>
    <scope>NUCLEOTIDE SEQUENCE [LARGE SCALE GENOMIC DNA]</scope>
    <source>
        <strain evidence="8 10">8375wB1</strain>
    </source>
</reference>
<dbReference type="EMBL" id="KJ755551">
    <property type="protein sequence ID" value="AJE24463.1"/>
    <property type="molecule type" value="Genomic_DNA"/>
</dbReference>
<evidence type="ECO:0000313" key="10">
    <source>
        <dbReference type="Proteomes" id="UP000471360"/>
    </source>
</evidence>
<dbReference type="EMBL" id="JAAGYP010000371">
    <property type="protein sequence ID" value="NEN73919.1"/>
    <property type="molecule type" value="Genomic_DNA"/>
</dbReference>
<organism evidence="5">
    <name type="scientific">Escherichia coli</name>
    <dbReference type="NCBI Taxonomy" id="562"/>
    <lineage>
        <taxon>Bacteria</taxon>
        <taxon>Pseudomonadati</taxon>
        <taxon>Pseudomonadota</taxon>
        <taxon>Gammaproteobacteria</taxon>
        <taxon>Enterobacterales</taxon>
        <taxon>Enterobacteriaceae</taxon>
        <taxon>Escherichia</taxon>
    </lineage>
</organism>
<evidence type="ECO:0000313" key="5">
    <source>
        <dbReference type="EMBL" id="AJE24463.1"/>
    </source>
</evidence>
<dbReference type="EMBL" id="BFIH01000023">
    <property type="protein sequence ID" value="GCO15382.1"/>
    <property type="molecule type" value="Genomic_DNA"/>
</dbReference>
<dbReference type="PANTHER" id="PTHR43630">
    <property type="entry name" value="POLY-BETA-1,6-N-ACETYL-D-GLUCOSAMINE SYNTHASE"/>
    <property type="match status" value="1"/>
</dbReference>
<protein>
    <submittedName>
        <fullName evidence="5">Glycosyl transferase</fullName>
    </submittedName>
    <submittedName>
        <fullName evidence="6">Glycosyltransferase family 2 protein</fullName>
    </submittedName>
    <submittedName>
        <fullName evidence="7">Putative glycosyltransferase EpsH</fullName>
    </submittedName>
</protein>
<comment type="similarity">
    <text evidence="1">Belongs to the glycosyltransferase 2 family.</text>
</comment>
<dbReference type="Pfam" id="PF00535">
    <property type="entry name" value="Glycos_transf_2"/>
    <property type="match status" value="1"/>
</dbReference>
<dbReference type="RefSeq" id="WP_001027535.1">
    <property type="nucleotide sequence ID" value="NZ_AP021890.1"/>
</dbReference>
<dbReference type="Proteomes" id="UP000533482">
    <property type="component" value="Unassembled WGS sequence"/>
</dbReference>
<dbReference type="Proteomes" id="UP000471360">
    <property type="component" value="Unassembled WGS sequence"/>
</dbReference>
<evidence type="ECO:0000256" key="1">
    <source>
        <dbReference type="ARBA" id="ARBA00006739"/>
    </source>
</evidence>
<dbReference type="PANTHER" id="PTHR43630:SF1">
    <property type="entry name" value="POLY-BETA-1,6-N-ACETYL-D-GLUCOSAMINE SYNTHASE"/>
    <property type="match status" value="1"/>
</dbReference>
<proteinExistence type="inferred from homology"/>
<evidence type="ECO:0000313" key="7">
    <source>
        <dbReference type="EMBL" id="GCO15382.1"/>
    </source>
</evidence>
<evidence type="ECO:0000313" key="8">
    <source>
        <dbReference type="EMBL" id="NEN73919.1"/>
    </source>
</evidence>
<evidence type="ECO:0000313" key="6">
    <source>
        <dbReference type="EMBL" id="EFE8676553.1"/>
    </source>
</evidence>
<keyword evidence="3 5" id="KW-0808">Transferase</keyword>
<dbReference type="EMBL" id="AASOHJ010000095">
    <property type="protein sequence ID" value="EFE8676553.1"/>
    <property type="molecule type" value="Genomic_DNA"/>
</dbReference>
<reference evidence="7 9" key="2">
    <citation type="submission" date="2018-04" db="EMBL/GenBank/DDBJ databases">
        <title>Large scale genomics of bovine and human commensal E. coli to reveal the emerging process of EHEC.</title>
        <authorList>
            <person name="Arimizu Y."/>
            <person name="Ogura Y."/>
        </authorList>
    </citation>
    <scope>NUCLEOTIDE SEQUENCE [LARGE SCALE GENOMIC DNA]</scope>
    <source>
        <strain evidence="7 9">ECSC038</strain>
    </source>
</reference>
<evidence type="ECO:0000256" key="2">
    <source>
        <dbReference type="ARBA" id="ARBA00022676"/>
    </source>
</evidence>
<reference evidence="5" key="1">
    <citation type="journal article" date="2016" name="PLoS ONE">
        <title>Comparison of O-Antigen Gene Clusters of All O-Serogroups of Escherichia coli and Proposal for Adopting a New Nomenclature for O-Typing.</title>
        <authorList>
            <person name="DebRoy C."/>
            <person name="Fratamico P.M."/>
            <person name="Yan X."/>
            <person name="Baranzoni G."/>
            <person name="Liu Y."/>
            <person name="Needleman D.S."/>
            <person name="Tebbs R."/>
            <person name="O'Connell C.D."/>
            <person name="Allred A."/>
            <person name="Swimley M."/>
            <person name="Mwangi M."/>
            <person name="Kapur V."/>
            <person name="Raygoza Garay J.A."/>
            <person name="Roberts E.L."/>
            <person name="Katani R."/>
        </authorList>
    </citation>
    <scope>NUCLEOTIDE SEQUENCE</scope>
    <source>
        <strain evidence="5">14097</strain>
    </source>
</reference>
<dbReference type="Gene3D" id="3.90.550.10">
    <property type="entry name" value="Spore Coat Polysaccharide Biosynthesis Protein SpsA, Chain A"/>
    <property type="match status" value="1"/>
</dbReference>
<feature type="domain" description="Glycosyltransferase 2-like" evidence="4">
    <location>
        <begin position="4"/>
        <end position="125"/>
    </location>
</feature>
<evidence type="ECO:0000313" key="9">
    <source>
        <dbReference type="Proteomes" id="UP000300926"/>
    </source>
</evidence>